<dbReference type="Proteomes" id="UP000801864">
    <property type="component" value="Unassembled WGS sequence"/>
</dbReference>
<dbReference type="AlphaFoldDB" id="A0A9P4XLT7"/>
<gene>
    <name evidence="2" type="ORF">CFAM422_003092</name>
</gene>
<proteinExistence type="predicted"/>
<reference evidence="2 3" key="1">
    <citation type="submission" date="2018-06" db="EMBL/GenBank/DDBJ databases">
        <title>Genome analysis of cellulolytic fungus Trichoderma lentiforme CFAM-422.</title>
        <authorList>
            <person name="Steindorff A.S."/>
            <person name="Formighieri E.F."/>
            <person name="Midorikawa G.E.O."/>
            <person name="Tamietti M.S."/>
            <person name="Ramos E.Z."/>
            <person name="Silva A.S."/>
            <person name="Bon E.P.S."/>
            <person name="Mendes T.D."/>
            <person name="Damaso M.C.T."/>
            <person name="Favaro L.C.L."/>
        </authorList>
    </citation>
    <scope>NUCLEOTIDE SEQUENCE [LARGE SCALE GENOMIC DNA]</scope>
    <source>
        <strain evidence="2 3">CFAM-422</strain>
    </source>
</reference>
<comment type="caution">
    <text evidence="2">The sequence shown here is derived from an EMBL/GenBank/DDBJ whole genome shotgun (WGS) entry which is preliminary data.</text>
</comment>
<feature type="chain" id="PRO_5040132916" evidence="1">
    <location>
        <begin position="25"/>
        <end position="254"/>
    </location>
</feature>
<name>A0A9P4XLT7_9HYPO</name>
<organism evidence="2 3">
    <name type="scientific">Trichoderma lentiforme</name>
    <dbReference type="NCBI Taxonomy" id="1567552"/>
    <lineage>
        <taxon>Eukaryota</taxon>
        <taxon>Fungi</taxon>
        <taxon>Dikarya</taxon>
        <taxon>Ascomycota</taxon>
        <taxon>Pezizomycotina</taxon>
        <taxon>Sordariomycetes</taxon>
        <taxon>Hypocreomycetidae</taxon>
        <taxon>Hypocreales</taxon>
        <taxon>Hypocreaceae</taxon>
        <taxon>Trichoderma</taxon>
    </lineage>
</organism>
<evidence type="ECO:0000313" key="3">
    <source>
        <dbReference type="Proteomes" id="UP000801864"/>
    </source>
</evidence>
<feature type="signal peptide" evidence="1">
    <location>
        <begin position="1"/>
        <end position="24"/>
    </location>
</feature>
<feature type="non-terminal residue" evidence="2">
    <location>
        <position position="1"/>
    </location>
</feature>
<keyword evidence="1" id="KW-0732">Signal</keyword>
<evidence type="ECO:0000256" key="1">
    <source>
        <dbReference type="SAM" id="SignalP"/>
    </source>
</evidence>
<protein>
    <submittedName>
        <fullName evidence="2">Uncharacterized protein</fullName>
    </submittedName>
</protein>
<dbReference type="EMBL" id="QLNT01000004">
    <property type="protein sequence ID" value="KAF3074724.1"/>
    <property type="molecule type" value="Genomic_DNA"/>
</dbReference>
<sequence length="254" mass="28524">TRHVPADRLLSLFFVVIHPELIHGVGTGGSPYLMQPSPVALRTEYMERLSALCSMQYDFDFDSLPELCLPLAPVSCWQLHSSTCTWKWRSLTTASAPPEHHSRSVYASPRGFASAWLPARALASHQRGRQPCKQLLVAADEPGDAHPGGLLKALRRLHSSSGATTPKNHPSDRIIWLQAFCFVQRNIIPSLLQGSRRLRGVLQPPASAVQIDVLHKAKRTYLLIEEPVHRAWWHRWLEASSRRPSAPYRTNPSE</sequence>
<evidence type="ECO:0000313" key="2">
    <source>
        <dbReference type="EMBL" id="KAF3074724.1"/>
    </source>
</evidence>
<accession>A0A9P4XLT7</accession>
<keyword evidence="3" id="KW-1185">Reference proteome</keyword>